<reference evidence="3" key="1">
    <citation type="journal article" date="2007" name="PLoS Biol.">
        <title>Rate of evolution in brain-expressed genes in humans and other primates.</title>
        <authorList>
            <person name="Wang H.-Y."/>
            <person name="Chien H.-C."/>
            <person name="Osada N."/>
            <person name="Hashimoto K."/>
            <person name="Sugano S."/>
            <person name="Gojobori T."/>
            <person name="Chou C.-K."/>
            <person name="Tsai S.-F."/>
            <person name="Wu C.-I."/>
            <person name="Shen C.-K.J."/>
        </authorList>
    </citation>
    <scope>NUCLEOTIDE SEQUENCE</scope>
</reference>
<dbReference type="GO" id="GO:0006357">
    <property type="term" value="P:regulation of transcription by RNA polymerase II"/>
    <property type="evidence" value="ECO:0007669"/>
    <property type="project" value="InterPro"/>
</dbReference>
<dbReference type="GO" id="GO:0000785">
    <property type="term" value="C:chromatin"/>
    <property type="evidence" value="ECO:0007669"/>
    <property type="project" value="TreeGrafter"/>
</dbReference>
<dbReference type="GO" id="GO:0035189">
    <property type="term" value="C:Rb-E2F complex"/>
    <property type="evidence" value="ECO:0007669"/>
    <property type="project" value="TreeGrafter"/>
</dbReference>
<evidence type="ECO:0000313" key="3">
    <source>
        <dbReference type="EMBL" id="BAE87597.1"/>
    </source>
</evidence>
<dbReference type="GO" id="GO:0048667">
    <property type="term" value="P:cell morphogenesis involved in neuron differentiation"/>
    <property type="evidence" value="ECO:0007669"/>
    <property type="project" value="TreeGrafter"/>
</dbReference>
<feature type="domain" description="Retinoblastoma-associated protein N-terminal" evidence="2">
    <location>
        <begin position="103"/>
        <end position="229"/>
    </location>
</feature>
<proteinExistence type="evidence at transcript level"/>
<dbReference type="Pfam" id="PF11934">
    <property type="entry name" value="DUF3452"/>
    <property type="match status" value="1"/>
</dbReference>
<feature type="compositionally biased region" description="Low complexity" evidence="1">
    <location>
        <begin position="10"/>
        <end position="19"/>
    </location>
</feature>
<accession>I7GJT8</accession>
<dbReference type="GO" id="GO:0000977">
    <property type="term" value="F:RNA polymerase II transcription regulatory region sequence-specific DNA binding"/>
    <property type="evidence" value="ECO:0007669"/>
    <property type="project" value="TreeGrafter"/>
</dbReference>
<dbReference type="Gene3D" id="1.10.472.140">
    <property type="match status" value="1"/>
</dbReference>
<dbReference type="Gene3D" id="6.10.140.1380">
    <property type="match status" value="1"/>
</dbReference>
<feature type="compositionally biased region" description="Acidic residues" evidence="1">
    <location>
        <begin position="29"/>
        <end position="39"/>
    </location>
</feature>
<sequence>MPPKTPRKTAAAAAAAAAEPPAPPPPPPPEEDPEQDSGPEDLPLVRLEFEETEEPDFTALCQKLKIPDHVRERAWLTWEKVSSVDGVLGGYIQKKKELWGICIFIAAVDLDEMPFTFTELQKNIEISVHKFFNLLEEIDTSTKVDNAMSRLLKKYDVLFALFSKLERTCELIYLTQPSSSISTEINSTLVLKVSWITFLLAKGEVLQMEDDLVISFQLMLCVLDYFIKLSPPVLLKEPYSKYLIYAPFTFSFGSCLLNV</sequence>
<dbReference type="AlphaFoldDB" id="I7GJT8"/>
<dbReference type="SUPFAM" id="SSF101447">
    <property type="entry name" value="Formin homology 2 domain (FH2 domain)"/>
    <property type="match status" value="1"/>
</dbReference>
<name>I7GJT8_MACFA</name>
<feature type="region of interest" description="Disordered" evidence="1">
    <location>
        <begin position="1"/>
        <end position="42"/>
    </location>
</feature>
<protein>
    <submittedName>
        <fullName evidence="3">Macaca fascicularis brain cDNA clone: QmoA-11317, similar to human retinoblastoma 1 (including osteosarcoma) (RB1), mRNA, RefSeq: NM_000321.1</fullName>
    </submittedName>
</protein>
<dbReference type="InterPro" id="IPR024599">
    <property type="entry name" value="RB_N"/>
</dbReference>
<evidence type="ECO:0000259" key="2">
    <source>
        <dbReference type="SMART" id="SM01367"/>
    </source>
</evidence>
<dbReference type="PANTHER" id="PTHR13742">
    <property type="entry name" value="RETINOBLASTOMA-ASSOCIATED PROTEIN RB -RELATED"/>
    <property type="match status" value="1"/>
</dbReference>
<dbReference type="GO" id="GO:0031175">
    <property type="term" value="P:neuron projection development"/>
    <property type="evidence" value="ECO:0007669"/>
    <property type="project" value="TreeGrafter"/>
</dbReference>
<dbReference type="EMBL" id="AB170534">
    <property type="protein sequence ID" value="BAE87597.1"/>
    <property type="molecule type" value="mRNA"/>
</dbReference>
<dbReference type="GO" id="GO:2000134">
    <property type="term" value="P:negative regulation of G1/S transition of mitotic cell cycle"/>
    <property type="evidence" value="ECO:0007669"/>
    <property type="project" value="TreeGrafter"/>
</dbReference>
<organism evidence="3">
    <name type="scientific">Macaca fascicularis</name>
    <name type="common">Crab-eating macaque</name>
    <name type="synonym">Cynomolgus monkey</name>
    <dbReference type="NCBI Taxonomy" id="9541"/>
    <lineage>
        <taxon>Eukaryota</taxon>
        <taxon>Metazoa</taxon>
        <taxon>Chordata</taxon>
        <taxon>Craniata</taxon>
        <taxon>Vertebrata</taxon>
        <taxon>Euteleostomi</taxon>
        <taxon>Mammalia</taxon>
        <taxon>Eutheria</taxon>
        <taxon>Euarchontoglires</taxon>
        <taxon>Primates</taxon>
        <taxon>Haplorrhini</taxon>
        <taxon>Catarrhini</taxon>
        <taxon>Cercopithecidae</taxon>
        <taxon>Cercopithecinae</taxon>
        <taxon>Macaca</taxon>
    </lineage>
</organism>
<dbReference type="InterPro" id="IPR028309">
    <property type="entry name" value="RB_fam"/>
</dbReference>
<dbReference type="PANTHER" id="PTHR13742:SF36">
    <property type="entry name" value="RETINOBLASTOMA-ASSOCIATED PROTEIN"/>
    <property type="match status" value="1"/>
</dbReference>
<dbReference type="SMART" id="SM01367">
    <property type="entry name" value="DUF3452"/>
    <property type="match status" value="1"/>
</dbReference>
<evidence type="ECO:0000256" key="1">
    <source>
        <dbReference type="SAM" id="MobiDB-lite"/>
    </source>
</evidence>